<dbReference type="EMBL" id="JAKZGO010000004">
    <property type="protein sequence ID" value="MCH7413086.1"/>
    <property type="molecule type" value="Genomic_DNA"/>
</dbReference>
<dbReference type="Gene3D" id="2.60.40.10">
    <property type="entry name" value="Immunoglobulins"/>
    <property type="match status" value="1"/>
</dbReference>
<dbReference type="InterPro" id="IPR013783">
    <property type="entry name" value="Ig-like_fold"/>
</dbReference>
<dbReference type="RefSeq" id="WP_241410638.1">
    <property type="nucleotide sequence ID" value="NZ_JAKZGO010000004.1"/>
</dbReference>
<dbReference type="Gene3D" id="3.20.20.80">
    <property type="entry name" value="Glycosidases"/>
    <property type="match status" value="1"/>
</dbReference>
<dbReference type="InterPro" id="IPR036116">
    <property type="entry name" value="FN3_sf"/>
</dbReference>
<proteinExistence type="predicted"/>
<dbReference type="PANTHER" id="PTHR43405">
    <property type="entry name" value="GLYCOSYL HYDROLASE DIGH"/>
    <property type="match status" value="1"/>
</dbReference>
<dbReference type="SUPFAM" id="SSF49265">
    <property type="entry name" value="Fibronectin type III"/>
    <property type="match status" value="1"/>
</dbReference>
<organism evidence="3 4">
    <name type="scientific">Belliella alkalica</name>
    <dbReference type="NCBI Taxonomy" id="1730871"/>
    <lineage>
        <taxon>Bacteria</taxon>
        <taxon>Pseudomonadati</taxon>
        <taxon>Bacteroidota</taxon>
        <taxon>Cytophagia</taxon>
        <taxon>Cytophagales</taxon>
        <taxon>Cyclobacteriaceae</taxon>
        <taxon>Belliella</taxon>
    </lineage>
</organism>
<reference evidence="3" key="1">
    <citation type="submission" date="2022-03" db="EMBL/GenBank/DDBJ databases">
        <title>De novo assembled genomes of Belliella spp. (Cyclobacteriaceae) strains.</title>
        <authorList>
            <person name="Szabo A."/>
            <person name="Korponai K."/>
            <person name="Felfoldi T."/>
        </authorList>
    </citation>
    <scope>NUCLEOTIDE SEQUENCE</scope>
    <source>
        <strain evidence="3">DSM 111903</strain>
    </source>
</reference>
<dbReference type="SUPFAM" id="SSF51445">
    <property type="entry name" value="(Trans)glycosidases"/>
    <property type="match status" value="1"/>
</dbReference>
<protein>
    <submittedName>
        <fullName evidence="3">Family 10 glycosylhydrolase</fullName>
    </submittedName>
</protein>
<evidence type="ECO:0000259" key="2">
    <source>
        <dbReference type="Pfam" id="PF02638"/>
    </source>
</evidence>
<keyword evidence="1" id="KW-0732">Signal</keyword>
<accession>A0ABS9V9H9</accession>
<evidence type="ECO:0000313" key="3">
    <source>
        <dbReference type="EMBL" id="MCH7413086.1"/>
    </source>
</evidence>
<evidence type="ECO:0000256" key="1">
    <source>
        <dbReference type="ARBA" id="ARBA00022729"/>
    </source>
</evidence>
<dbReference type="PANTHER" id="PTHR43405:SF1">
    <property type="entry name" value="GLYCOSYL HYDROLASE DIGH"/>
    <property type="match status" value="1"/>
</dbReference>
<sequence>MISLAIQESHSQDYPKRELRAAWIATVENIDWPDEKGLKAQEQKEQYVLLLDQLKAAGMNAIIMQIRPTADTFYPSSYEPWSAYLTGHQAQAPQAYYNPLTFLIDEAKKRGMEFHAWFNPYRASMSKDFEPSEAHPLVKNPEWFVKYGGKWYYDPGIPEAREFVFQSIIEVVRHYDLDAVHFDDYFYPYKVPNEEFPDRASFEKYGKSDFEHIDDWRRENVDFFVEELGKRIKEEKAFVKFGISPFGVWRNSDKDPKGSDTQAGVTNYDDLYADVLKWLENGWIDYITPQLYWHIGFDKAEYKTLVKWWEENSFGRHLYIGQGVYRVGEKGWEDPEEIFNQINFNRSFENVHGSMYFSAKTIANNKNDVNKQLAQVYRYPALIPTMGWLEEEKPEPSVIINLFGSPDTGIELTWKDQNPGNQSYYVIYRVEGEESIDIENPKNILAIVQKSNYPIQQWRDENVEKRKSYTYQITSVNRQHQEGDISNTVKLKTKGQRRLVRIEKL</sequence>
<keyword evidence="4" id="KW-1185">Reference proteome</keyword>
<dbReference type="InterPro" id="IPR052177">
    <property type="entry name" value="Divisome_Glycosyl_Hydrolase"/>
</dbReference>
<dbReference type="InterPro" id="IPR003790">
    <property type="entry name" value="GHL10"/>
</dbReference>
<dbReference type="InterPro" id="IPR017853">
    <property type="entry name" value="GH"/>
</dbReference>
<gene>
    <name evidence="3" type="ORF">MM213_06305</name>
</gene>
<dbReference type="Proteomes" id="UP001165430">
    <property type="component" value="Unassembled WGS sequence"/>
</dbReference>
<comment type="caution">
    <text evidence="3">The sequence shown here is derived from an EMBL/GenBank/DDBJ whole genome shotgun (WGS) entry which is preliminary data.</text>
</comment>
<feature type="domain" description="Glycosyl hydrolase-like 10" evidence="2">
    <location>
        <begin position="18"/>
        <end position="330"/>
    </location>
</feature>
<dbReference type="Pfam" id="PF02638">
    <property type="entry name" value="GHL10"/>
    <property type="match status" value="1"/>
</dbReference>
<evidence type="ECO:0000313" key="4">
    <source>
        <dbReference type="Proteomes" id="UP001165430"/>
    </source>
</evidence>
<name>A0ABS9V9H9_9BACT</name>